<organism evidence="1 2">
    <name type="scientific">Trichogramma kaykai</name>
    <dbReference type="NCBI Taxonomy" id="54128"/>
    <lineage>
        <taxon>Eukaryota</taxon>
        <taxon>Metazoa</taxon>
        <taxon>Ecdysozoa</taxon>
        <taxon>Arthropoda</taxon>
        <taxon>Hexapoda</taxon>
        <taxon>Insecta</taxon>
        <taxon>Pterygota</taxon>
        <taxon>Neoptera</taxon>
        <taxon>Endopterygota</taxon>
        <taxon>Hymenoptera</taxon>
        <taxon>Apocrita</taxon>
        <taxon>Proctotrupomorpha</taxon>
        <taxon>Chalcidoidea</taxon>
        <taxon>Trichogrammatidae</taxon>
        <taxon>Trichogramma</taxon>
    </lineage>
</organism>
<protein>
    <submittedName>
        <fullName evidence="1">Uncharacterized protein</fullName>
    </submittedName>
</protein>
<reference evidence="1 2" key="1">
    <citation type="journal article" date="2024" name="bioRxiv">
        <title>A reference genome for Trichogramma kaykai: A tiny desert-dwelling parasitoid wasp with competing sex-ratio distorters.</title>
        <authorList>
            <person name="Culotta J."/>
            <person name="Lindsey A.R."/>
        </authorList>
    </citation>
    <scope>NUCLEOTIDE SEQUENCE [LARGE SCALE GENOMIC DNA]</scope>
    <source>
        <strain evidence="1 2">KSX58</strain>
    </source>
</reference>
<sequence>MPKRPSGFEECCEHTKRHSKKYFYDTNVHISGEDQAILIDLEQFQDELEYEQNSYHCSRFNAEDYRYEETTTENLYNGKYFKIVYLGITYAIIVISRCAPYLLEHNNGKFRSCACACVRGSRVAPERAETYLATSPATTGALAELPTARSIVLADCSQRPNERQ</sequence>
<gene>
    <name evidence="1" type="ORF">TKK_011458</name>
</gene>
<evidence type="ECO:0000313" key="2">
    <source>
        <dbReference type="Proteomes" id="UP001627154"/>
    </source>
</evidence>
<dbReference type="Proteomes" id="UP001627154">
    <property type="component" value="Unassembled WGS sequence"/>
</dbReference>
<comment type="caution">
    <text evidence="1">The sequence shown here is derived from an EMBL/GenBank/DDBJ whole genome shotgun (WGS) entry which is preliminary data.</text>
</comment>
<keyword evidence="2" id="KW-1185">Reference proteome</keyword>
<accession>A0ABD2WN73</accession>
<dbReference type="EMBL" id="JBJJXI010000092">
    <property type="protein sequence ID" value="KAL3394453.1"/>
    <property type="molecule type" value="Genomic_DNA"/>
</dbReference>
<evidence type="ECO:0000313" key="1">
    <source>
        <dbReference type="EMBL" id="KAL3394453.1"/>
    </source>
</evidence>
<dbReference type="AlphaFoldDB" id="A0ABD2WN73"/>
<name>A0ABD2WN73_9HYME</name>
<proteinExistence type="predicted"/>